<dbReference type="AlphaFoldDB" id="A0A8S0P8X3"/>
<keyword evidence="1" id="KW-0675">Receptor</keyword>
<sequence>MGYISRELNNWTSLTTLQLDKNQLSGPIPMQIGELKYLQSFFLWGNFRELYHRLSGIVLSFMHLISQEISLQDQSGTRFSV</sequence>
<gene>
    <name evidence="1" type="ORF">OLEA9_D000604</name>
</gene>
<feature type="non-terminal residue" evidence="1">
    <location>
        <position position="81"/>
    </location>
</feature>
<evidence type="ECO:0000313" key="1">
    <source>
        <dbReference type="EMBL" id="CAA2934714.1"/>
    </source>
</evidence>
<dbReference type="Gene3D" id="3.80.10.10">
    <property type="entry name" value="Ribonuclease Inhibitor"/>
    <property type="match status" value="1"/>
</dbReference>
<keyword evidence="2" id="KW-1185">Reference proteome</keyword>
<accession>A0A8S0P8X3</accession>
<name>A0A8S0P8X3_OLEEU</name>
<reference evidence="1 2" key="1">
    <citation type="submission" date="2019-12" db="EMBL/GenBank/DDBJ databases">
        <authorList>
            <person name="Alioto T."/>
            <person name="Alioto T."/>
            <person name="Gomez Garrido J."/>
        </authorList>
    </citation>
    <scope>NUCLEOTIDE SEQUENCE [LARGE SCALE GENOMIC DNA]</scope>
</reference>
<organism evidence="1 2">
    <name type="scientific">Olea europaea subsp. europaea</name>
    <dbReference type="NCBI Taxonomy" id="158383"/>
    <lineage>
        <taxon>Eukaryota</taxon>
        <taxon>Viridiplantae</taxon>
        <taxon>Streptophyta</taxon>
        <taxon>Embryophyta</taxon>
        <taxon>Tracheophyta</taxon>
        <taxon>Spermatophyta</taxon>
        <taxon>Magnoliopsida</taxon>
        <taxon>eudicotyledons</taxon>
        <taxon>Gunneridae</taxon>
        <taxon>Pentapetalae</taxon>
        <taxon>asterids</taxon>
        <taxon>lamiids</taxon>
        <taxon>Lamiales</taxon>
        <taxon>Oleaceae</taxon>
        <taxon>Oleeae</taxon>
        <taxon>Olea</taxon>
    </lineage>
</organism>
<proteinExistence type="predicted"/>
<dbReference type="OrthoDB" id="1939111at2759"/>
<protein>
    <submittedName>
        <fullName evidence="1">Probable LRR receptor-like serine threonine-kinase At1g34110</fullName>
    </submittedName>
</protein>
<evidence type="ECO:0000313" key="2">
    <source>
        <dbReference type="Proteomes" id="UP000594638"/>
    </source>
</evidence>
<comment type="caution">
    <text evidence="1">The sequence shown here is derived from an EMBL/GenBank/DDBJ whole genome shotgun (WGS) entry which is preliminary data.</text>
</comment>
<dbReference type="Proteomes" id="UP000594638">
    <property type="component" value="Unassembled WGS sequence"/>
</dbReference>
<dbReference type="SUPFAM" id="SSF52058">
    <property type="entry name" value="L domain-like"/>
    <property type="match status" value="1"/>
</dbReference>
<dbReference type="EMBL" id="CACTIH010000018">
    <property type="protein sequence ID" value="CAA2934714.1"/>
    <property type="molecule type" value="Genomic_DNA"/>
</dbReference>
<dbReference type="Gramene" id="OE9D000604T1">
    <property type="protein sequence ID" value="OE9D000604C1"/>
    <property type="gene ID" value="OE9D000604"/>
</dbReference>
<dbReference type="InterPro" id="IPR032675">
    <property type="entry name" value="LRR_dom_sf"/>
</dbReference>